<dbReference type="RefSeq" id="WP_240714611.1">
    <property type="nucleotide sequence ID" value="NZ_JAKVTV010000006.1"/>
</dbReference>
<evidence type="ECO:0000313" key="3">
    <source>
        <dbReference type="Proteomes" id="UP001139226"/>
    </source>
</evidence>
<evidence type="ECO:0000256" key="1">
    <source>
        <dbReference type="SAM" id="Phobius"/>
    </source>
</evidence>
<organism evidence="2 3">
    <name type="scientific">Christiangramia lutea</name>
    <dbReference type="NCBI Taxonomy" id="1607951"/>
    <lineage>
        <taxon>Bacteria</taxon>
        <taxon>Pseudomonadati</taxon>
        <taxon>Bacteroidota</taxon>
        <taxon>Flavobacteriia</taxon>
        <taxon>Flavobacteriales</taxon>
        <taxon>Flavobacteriaceae</taxon>
        <taxon>Christiangramia</taxon>
    </lineage>
</organism>
<evidence type="ECO:0000313" key="2">
    <source>
        <dbReference type="EMBL" id="MCH4824443.1"/>
    </source>
</evidence>
<protein>
    <submittedName>
        <fullName evidence="2">Uncharacterized protein</fullName>
    </submittedName>
</protein>
<accession>A0A9X2ACT3</accession>
<dbReference type="AlphaFoldDB" id="A0A9X2ACT3"/>
<keyword evidence="1" id="KW-0812">Transmembrane</keyword>
<keyword evidence="1" id="KW-1133">Transmembrane helix</keyword>
<comment type="caution">
    <text evidence="2">The sequence shown here is derived from an EMBL/GenBank/DDBJ whole genome shotgun (WGS) entry which is preliminary data.</text>
</comment>
<dbReference type="Proteomes" id="UP001139226">
    <property type="component" value="Unassembled WGS sequence"/>
</dbReference>
<keyword evidence="3" id="KW-1185">Reference proteome</keyword>
<feature type="transmembrane region" description="Helical" evidence="1">
    <location>
        <begin position="114"/>
        <end position="134"/>
    </location>
</feature>
<dbReference type="EMBL" id="JAKVTV010000006">
    <property type="protein sequence ID" value="MCH4824443.1"/>
    <property type="molecule type" value="Genomic_DNA"/>
</dbReference>
<reference evidence="2" key="1">
    <citation type="submission" date="2022-03" db="EMBL/GenBank/DDBJ databases">
        <title>Gramella crocea sp. nov., isolated from activated sludge of a seafood processing plant.</title>
        <authorList>
            <person name="Zhang X."/>
        </authorList>
    </citation>
    <scope>NUCLEOTIDE SEQUENCE</scope>
    <source>
        <strain evidence="2">YJ019</strain>
    </source>
</reference>
<gene>
    <name evidence="2" type="ORF">ML462_14820</name>
</gene>
<name>A0A9X2ACT3_9FLAO</name>
<proteinExistence type="predicted"/>
<feature type="transmembrane region" description="Helical" evidence="1">
    <location>
        <begin position="47"/>
        <end position="64"/>
    </location>
</feature>
<feature type="transmembrane region" description="Helical" evidence="1">
    <location>
        <begin position="84"/>
        <end position="102"/>
    </location>
</feature>
<sequence length="137" mass="15303">MKEKQENWKSRSGKNTLKLGIWTGSWVLTTALVAFGPDFIWNENRTLTLMALILNLVIGLLMILANKNYVNSLDELQRKIQLEAMGMALGVAVVFGIGYSMLDTTNIITHDAEISHLIILIALTYFAGCVIGSLRYR</sequence>
<keyword evidence="1" id="KW-0472">Membrane</keyword>
<feature type="transmembrane region" description="Helical" evidence="1">
    <location>
        <begin position="21"/>
        <end position="41"/>
    </location>
</feature>